<dbReference type="PANTHER" id="PTHR12677">
    <property type="entry name" value="GOLGI APPARATUS MEMBRANE PROTEIN TVP38-RELATED"/>
    <property type="match status" value="1"/>
</dbReference>
<evidence type="ECO:0000313" key="8">
    <source>
        <dbReference type="EMBL" id="TYS63447.1"/>
    </source>
</evidence>
<feature type="transmembrane region" description="Helical" evidence="6">
    <location>
        <begin position="159"/>
        <end position="177"/>
    </location>
</feature>
<keyword evidence="4 6" id="KW-1133">Transmembrane helix</keyword>
<dbReference type="InterPro" id="IPR032816">
    <property type="entry name" value="VTT_dom"/>
</dbReference>
<evidence type="ECO:0000256" key="4">
    <source>
        <dbReference type="ARBA" id="ARBA00022989"/>
    </source>
</evidence>
<dbReference type="EMBL" id="VTEV01000010">
    <property type="protein sequence ID" value="TYS63447.1"/>
    <property type="molecule type" value="Genomic_DNA"/>
</dbReference>
<evidence type="ECO:0000256" key="3">
    <source>
        <dbReference type="ARBA" id="ARBA00022692"/>
    </source>
</evidence>
<protein>
    <recommendedName>
        <fullName evidence="6">TVP38/TMEM64 family membrane protein</fullName>
    </recommendedName>
</protein>
<feature type="domain" description="VTT" evidence="7">
    <location>
        <begin position="35"/>
        <end position="152"/>
    </location>
</feature>
<evidence type="ECO:0000313" key="9">
    <source>
        <dbReference type="Proteomes" id="UP000322524"/>
    </source>
</evidence>
<keyword evidence="3 6" id="KW-0812">Transmembrane</keyword>
<comment type="caution">
    <text evidence="8">The sequence shown here is derived from an EMBL/GenBank/DDBJ whole genome shotgun (WGS) entry which is preliminary data.</text>
</comment>
<feature type="transmembrane region" description="Helical" evidence="6">
    <location>
        <begin position="12"/>
        <end position="34"/>
    </location>
</feature>
<dbReference type="RefSeq" id="WP_148989865.1">
    <property type="nucleotide sequence ID" value="NZ_VTEV01000010.1"/>
</dbReference>
<evidence type="ECO:0000256" key="1">
    <source>
        <dbReference type="ARBA" id="ARBA00004651"/>
    </source>
</evidence>
<organism evidence="8 9">
    <name type="scientific">Sutcliffiella horikoshii</name>
    <dbReference type="NCBI Taxonomy" id="79883"/>
    <lineage>
        <taxon>Bacteria</taxon>
        <taxon>Bacillati</taxon>
        <taxon>Bacillota</taxon>
        <taxon>Bacilli</taxon>
        <taxon>Bacillales</taxon>
        <taxon>Bacillaceae</taxon>
        <taxon>Sutcliffiella</taxon>
    </lineage>
</organism>
<evidence type="ECO:0000256" key="2">
    <source>
        <dbReference type="ARBA" id="ARBA00022475"/>
    </source>
</evidence>
<dbReference type="STRING" id="79883.GCA_001636495_00319"/>
<dbReference type="OrthoDB" id="5471155at2"/>
<dbReference type="PANTHER" id="PTHR12677:SF55">
    <property type="entry name" value="UNDECAPRENYL PHOSPHATE TRANSPORTER SAOUHSC_00901-RELATED"/>
    <property type="match status" value="1"/>
</dbReference>
<dbReference type="InterPro" id="IPR015414">
    <property type="entry name" value="TMEM64"/>
</dbReference>
<evidence type="ECO:0000259" key="7">
    <source>
        <dbReference type="Pfam" id="PF09335"/>
    </source>
</evidence>
<dbReference type="Proteomes" id="UP000322524">
    <property type="component" value="Unassembled WGS sequence"/>
</dbReference>
<dbReference type="GO" id="GO:0005886">
    <property type="term" value="C:plasma membrane"/>
    <property type="evidence" value="ECO:0007669"/>
    <property type="project" value="UniProtKB-SubCell"/>
</dbReference>
<proteinExistence type="inferred from homology"/>
<keyword evidence="5 6" id="KW-0472">Membrane</keyword>
<reference evidence="8 9" key="1">
    <citation type="submission" date="2019-08" db="EMBL/GenBank/DDBJ databases">
        <title>Bacillus genomes from the desert of Cuatro Cienegas, Coahuila.</title>
        <authorList>
            <person name="Olmedo-Alvarez G."/>
        </authorList>
    </citation>
    <scope>NUCLEOTIDE SEQUENCE [LARGE SCALE GENOMIC DNA]</scope>
    <source>
        <strain evidence="8 9">CH28_1T</strain>
    </source>
</reference>
<evidence type="ECO:0000256" key="5">
    <source>
        <dbReference type="ARBA" id="ARBA00023136"/>
    </source>
</evidence>
<comment type="similarity">
    <text evidence="6">Belongs to the TVP38/TMEM64 family.</text>
</comment>
<evidence type="ECO:0000256" key="6">
    <source>
        <dbReference type="RuleBase" id="RU366058"/>
    </source>
</evidence>
<comment type="subcellular location">
    <subcellularLocation>
        <location evidence="1 6">Cell membrane</location>
        <topology evidence="1 6">Multi-pass membrane protein</topology>
    </subcellularLocation>
</comment>
<comment type="caution">
    <text evidence="6">Lacks conserved residue(s) required for the propagation of feature annotation.</text>
</comment>
<accession>A0A5D4SID0</accession>
<feature type="transmembrane region" description="Helical" evidence="6">
    <location>
        <begin position="100"/>
        <end position="123"/>
    </location>
</feature>
<gene>
    <name evidence="8" type="ORF">FZC76_19685</name>
</gene>
<name>A0A5D4SID0_9BACI</name>
<keyword evidence="2 6" id="KW-1003">Cell membrane</keyword>
<sequence>MWKDQVLEWFAAVGPFAILLSILINTIISILAFMPSVFLTAANLAFFGFWRGTLISFLGESFGAVVSFWLYRKGIKKFAPDALMKNKWLIKLQETGGREAFLLVLALRLFPFAPSGLVTLAGATSRISLVGFAVASTVGKIPALMLEAFSVYQVLQWNTAGKVILALVAVGVVVAVLRGRLKK</sequence>
<dbReference type="AlphaFoldDB" id="A0A5D4SID0"/>
<dbReference type="Pfam" id="PF09335">
    <property type="entry name" value="VTT_dom"/>
    <property type="match status" value="1"/>
</dbReference>
<feature type="transmembrane region" description="Helical" evidence="6">
    <location>
        <begin position="54"/>
        <end position="71"/>
    </location>
</feature>